<protein>
    <recommendedName>
        <fullName evidence="3">Squalene cyclase C-terminal domain-containing protein</fullName>
    </recommendedName>
</protein>
<keyword evidence="2" id="KW-1185">Reference proteome</keyword>
<sequence>MKKKLKILLLPVMGLAITILYFALTASKPNRTIIPEKGCVFMTVMGDQSSKGFDQFKSRENLQLAVRDGLDWLSKAQLPNGGYGAGSHTAQHIKDPHAVNDDPATSAMVGMAMLRNGTTIQGQTNSKNLRALVDYLLETIENVNPDSPYITEIRNTQIQTKLGENIDAVLAAQFLSNLIERDFNELDKKRLEKCLDICISKIQQGTNADGTQKGAGWAGVLQSGMANSALESAQAVGAKIDKDVLSRSREYQKDNYNKDGTVRADDGAGIVLYAVSGSVRASAKEARKVKADIEKAKAEGKLATDAEITAENLEAIGYVKGEAQKYQAAYNVYNAAKTTAQQEDVLNGFGNNGGEEFLSYLQTGESMLVNNDEDWKKWYDDMSGRILKIQNIDGSWNGHHCITSPVFCTATSLLLLTIENDIEFLQKIGEE</sequence>
<accession>A0ABX1GTS1</accession>
<dbReference type="Gene3D" id="1.50.10.20">
    <property type="match status" value="1"/>
</dbReference>
<dbReference type="InterPro" id="IPR008930">
    <property type="entry name" value="Terpenoid_cyclase/PrenylTrfase"/>
</dbReference>
<evidence type="ECO:0008006" key="3">
    <source>
        <dbReference type="Google" id="ProtNLM"/>
    </source>
</evidence>
<dbReference type="EMBL" id="JAAWWL010000002">
    <property type="protein sequence ID" value="NKI33048.1"/>
    <property type="molecule type" value="Genomic_DNA"/>
</dbReference>
<dbReference type="Proteomes" id="UP000718451">
    <property type="component" value="Unassembled WGS sequence"/>
</dbReference>
<comment type="caution">
    <text evidence="1">The sequence shown here is derived from an EMBL/GenBank/DDBJ whole genome shotgun (WGS) entry which is preliminary data.</text>
</comment>
<organism evidence="1 2">
    <name type="scientific">Croceivirga thetidis</name>
    <dbReference type="NCBI Taxonomy" id="2721623"/>
    <lineage>
        <taxon>Bacteria</taxon>
        <taxon>Pseudomonadati</taxon>
        <taxon>Bacteroidota</taxon>
        <taxon>Flavobacteriia</taxon>
        <taxon>Flavobacteriales</taxon>
        <taxon>Flavobacteriaceae</taxon>
        <taxon>Croceivirga</taxon>
    </lineage>
</organism>
<dbReference type="SUPFAM" id="SSF48239">
    <property type="entry name" value="Terpenoid cyclases/Protein prenyltransferases"/>
    <property type="match status" value="1"/>
</dbReference>
<name>A0ABX1GTS1_9FLAO</name>
<proteinExistence type="predicted"/>
<dbReference type="RefSeq" id="WP_168553200.1">
    <property type="nucleotide sequence ID" value="NZ_JAAWWL010000002.1"/>
</dbReference>
<reference evidence="1 2" key="1">
    <citation type="submission" date="2020-04" db="EMBL/GenBank/DDBJ databases">
        <authorList>
            <person name="Yoon J."/>
        </authorList>
    </citation>
    <scope>NUCLEOTIDE SEQUENCE [LARGE SCALE GENOMIC DNA]</scope>
    <source>
        <strain evidence="1 2">DJ-13</strain>
    </source>
</reference>
<gene>
    <name evidence="1" type="ORF">HCU67_13905</name>
</gene>
<evidence type="ECO:0000313" key="1">
    <source>
        <dbReference type="EMBL" id="NKI33048.1"/>
    </source>
</evidence>
<evidence type="ECO:0000313" key="2">
    <source>
        <dbReference type="Proteomes" id="UP000718451"/>
    </source>
</evidence>